<dbReference type="Proteomes" id="UP000706039">
    <property type="component" value="Unassembled WGS sequence"/>
</dbReference>
<accession>A0ABS7PK36</accession>
<name>A0ABS7PK36_9SPHN</name>
<feature type="compositionally biased region" description="Low complexity" evidence="1">
    <location>
        <begin position="7"/>
        <end position="16"/>
    </location>
</feature>
<evidence type="ECO:0000256" key="1">
    <source>
        <dbReference type="SAM" id="MobiDB-lite"/>
    </source>
</evidence>
<feature type="region of interest" description="Disordered" evidence="1">
    <location>
        <begin position="1"/>
        <end position="35"/>
    </location>
</feature>
<dbReference type="EMBL" id="JAINVV010000001">
    <property type="protein sequence ID" value="MBY8821115.1"/>
    <property type="molecule type" value="Genomic_DNA"/>
</dbReference>
<reference evidence="2 3" key="1">
    <citation type="submission" date="2021-08" db="EMBL/GenBank/DDBJ databases">
        <authorList>
            <person name="Tuo L."/>
        </authorList>
    </citation>
    <scope>NUCLEOTIDE SEQUENCE [LARGE SCALE GENOMIC DNA]</scope>
    <source>
        <strain evidence="2 3">JCM 31229</strain>
    </source>
</reference>
<organism evidence="2 3">
    <name type="scientific">Sphingomonas colocasiae</name>
    <dbReference type="NCBI Taxonomy" id="1848973"/>
    <lineage>
        <taxon>Bacteria</taxon>
        <taxon>Pseudomonadati</taxon>
        <taxon>Pseudomonadota</taxon>
        <taxon>Alphaproteobacteria</taxon>
        <taxon>Sphingomonadales</taxon>
        <taxon>Sphingomonadaceae</taxon>
        <taxon>Sphingomonas</taxon>
    </lineage>
</organism>
<comment type="caution">
    <text evidence="2">The sequence shown here is derived from an EMBL/GenBank/DDBJ whole genome shotgun (WGS) entry which is preliminary data.</text>
</comment>
<evidence type="ECO:0000313" key="3">
    <source>
        <dbReference type="Proteomes" id="UP000706039"/>
    </source>
</evidence>
<dbReference type="RefSeq" id="WP_222988202.1">
    <property type="nucleotide sequence ID" value="NZ_JAINVV010000001.1"/>
</dbReference>
<sequence>MGEPKPLASLSSSLLARKGQAKPAMRPQGFGSFGNPFNGHDDLGWNDMGHDVRHPVPIHQDVHPEPVHELPPVVLQREELAEELNLVPQNFHAPEILAPIGKATAQPDFSFEEAEQAYDEPAYEEAAVEPAPAAPELPVVAPVARKVPIVAIKRAHKAAKSRKGKAAFTLRLDPERHLKLRLACAIGRESAQSIVTEALDRYLASLPDIDELARKVPGSTR</sequence>
<proteinExistence type="predicted"/>
<gene>
    <name evidence="2" type="ORF">K7G82_02355</name>
</gene>
<evidence type="ECO:0000313" key="2">
    <source>
        <dbReference type="EMBL" id="MBY8821115.1"/>
    </source>
</evidence>
<evidence type="ECO:0008006" key="4">
    <source>
        <dbReference type="Google" id="ProtNLM"/>
    </source>
</evidence>
<keyword evidence="3" id="KW-1185">Reference proteome</keyword>
<protein>
    <recommendedName>
        <fullName evidence="4">Ribbon-helix-helix protein, CopG family</fullName>
    </recommendedName>
</protein>
<dbReference type="SUPFAM" id="SSF47598">
    <property type="entry name" value="Ribbon-helix-helix"/>
    <property type="match status" value="1"/>
</dbReference>
<dbReference type="InterPro" id="IPR010985">
    <property type="entry name" value="Ribbon_hlx_hlx"/>
</dbReference>